<accession>A0A382GC21</accession>
<proteinExistence type="predicted"/>
<feature type="non-terminal residue" evidence="1">
    <location>
        <position position="83"/>
    </location>
</feature>
<dbReference type="EMBL" id="UINC01054736">
    <property type="protein sequence ID" value="SVB72796.1"/>
    <property type="molecule type" value="Genomic_DNA"/>
</dbReference>
<name>A0A382GC21_9ZZZZ</name>
<gene>
    <name evidence="1" type="ORF">METZ01_LOCUS225650</name>
</gene>
<evidence type="ECO:0000313" key="1">
    <source>
        <dbReference type="EMBL" id="SVB72796.1"/>
    </source>
</evidence>
<reference evidence="1" key="1">
    <citation type="submission" date="2018-05" db="EMBL/GenBank/DDBJ databases">
        <authorList>
            <person name="Lanie J.A."/>
            <person name="Ng W.-L."/>
            <person name="Kazmierczak K.M."/>
            <person name="Andrzejewski T.M."/>
            <person name="Davidsen T.M."/>
            <person name="Wayne K.J."/>
            <person name="Tettelin H."/>
            <person name="Glass J.I."/>
            <person name="Rusch D."/>
            <person name="Podicherti R."/>
            <person name="Tsui H.-C.T."/>
            <person name="Winkler M.E."/>
        </authorList>
    </citation>
    <scope>NUCLEOTIDE SEQUENCE</scope>
</reference>
<organism evidence="1">
    <name type="scientific">marine metagenome</name>
    <dbReference type="NCBI Taxonomy" id="408172"/>
    <lineage>
        <taxon>unclassified sequences</taxon>
        <taxon>metagenomes</taxon>
        <taxon>ecological metagenomes</taxon>
    </lineage>
</organism>
<protein>
    <submittedName>
        <fullName evidence="1">Uncharacterized protein</fullName>
    </submittedName>
</protein>
<dbReference type="AlphaFoldDB" id="A0A382GC21"/>
<sequence>MLETFSQSRLQAAGSHEISDALENARIVYFPECPIALPDTGDLENLRKQLPTQLKRKNASYYPQSDQVYGLRKASPLHSLSHR</sequence>